<evidence type="ECO:0000256" key="2">
    <source>
        <dbReference type="ARBA" id="ARBA00022603"/>
    </source>
</evidence>
<organism evidence="7 8">
    <name type="scientific">Exophiala aquamarina CBS 119918</name>
    <dbReference type="NCBI Taxonomy" id="1182545"/>
    <lineage>
        <taxon>Eukaryota</taxon>
        <taxon>Fungi</taxon>
        <taxon>Dikarya</taxon>
        <taxon>Ascomycota</taxon>
        <taxon>Pezizomycotina</taxon>
        <taxon>Eurotiomycetes</taxon>
        <taxon>Chaetothyriomycetidae</taxon>
        <taxon>Chaetothyriales</taxon>
        <taxon>Herpotrichiellaceae</taxon>
        <taxon>Exophiala</taxon>
    </lineage>
</organism>
<dbReference type="GeneID" id="25286994"/>
<evidence type="ECO:0000256" key="3">
    <source>
        <dbReference type="ARBA" id="ARBA00022679"/>
    </source>
</evidence>
<dbReference type="RefSeq" id="XP_013254352.1">
    <property type="nucleotide sequence ID" value="XM_013398898.1"/>
</dbReference>
<dbReference type="Gene3D" id="3.40.50.150">
    <property type="entry name" value="Vaccinia Virus protein VP39"/>
    <property type="match status" value="1"/>
</dbReference>
<gene>
    <name evidence="7" type="ORF">A1O9_12099</name>
</gene>
<evidence type="ECO:0000313" key="7">
    <source>
        <dbReference type="EMBL" id="KEF51762.1"/>
    </source>
</evidence>
<keyword evidence="3" id="KW-0808">Transferase</keyword>
<evidence type="ECO:0000313" key="8">
    <source>
        <dbReference type="Proteomes" id="UP000027920"/>
    </source>
</evidence>
<dbReference type="PANTHER" id="PTHR43836">
    <property type="entry name" value="CATECHOL O-METHYLTRANSFERASE 1-RELATED"/>
    <property type="match status" value="1"/>
</dbReference>
<keyword evidence="5" id="KW-0128">Catecholamine metabolism</keyword>
<dbReference type="HOGENOM" id="CLU_050461_4_0_1"/>
<dbReference type="Pfam" id="PF13578">
    <property type="entry name" value="Methyltransf_24"/>
    <property type="match status" value="1"/>
</dbReference>
<dbReference type="VEuPathDB" id="FungiDB:A1O9_12099"/>
<dbReference type="EMBL" id="AMGV01000021">
    <property type="protein sequence ID" value="KEF51762.1"/>
    <property type="molecule type" value="Genomic_DNA"/>
</dbReference>
<evidence type="ECO:0000256" key="4">
    <source>
        <dbReference type="ARBA" id="ARBA00022691"/>
    </source>
</evidence>
<comment type="caution">
    <text evidence="7">The sequence shown here is derived from an EMBL/GenBank/DDBJ whole genome shotgun (WGS) entry which is preliminary data.</text>
</comment>
<reference evidence="7 8" key="1">
    <citation type="submission" date="2013-03" db="EMBL/GenBank/DDBJ databases">
        <title>The Genome Sequence of Exophiala aquamarina CBS 119918.</title>
        <authorList>
            <consortium name="The Broad Institute Genomics Platform"/>
            <person name="Cuomo C."/>
            <person name="de Hoog S."/>
            <person name="Gorbushina A."/>
            <person name="Walker B."/>
            <person name="Young S.K."/>
            <person name="Zeng Q."/>
            <person name="Gargeya S."/>
            <person name="Fitzgerald M."/>
            <person name="Haas B."/>
            <person name="Abouelleil A."/>
            <person name="Allen A.W."/>
            <person name="Alvarado L."/>
            <person name="Arachchi H.M."/>
            <person name="Berlin A.M."/>
            <person name="Chapman S.B."/>
            <person name="Gainer-Dewar J."/>
            <person name="Goldberg J."/>
            <person name="Griggs A."/>
            <person name="Gujja S."/>
            <person name="Hansen M."/>
            <person name="Howarth C."/>
            <person name="Imamovic A."/>
            <person name="Ireland A."/>
            <person name="Larimer J."/>
            <person name="McCowan C."/>
            <person name="Murphy C."/>
            <person name="Pearson M."/>
            <person name="Poon T.W."/>
            <person name="Priest M."/>
            <person name="Roberts A."/>
            <person name="Saif S."/>
            <person name="Shea T."/>
            <person name="Sisk P."/>
            <person name="Sykes S."/>
            <person name="Wortman J."/>
            <person name="Nusbaum C."/>
            <person name="Birren B."/>
        </authorList>
    </citation>
    <scope>NUCLEOTIDE SEQUENCE [LARGE SCALE GENOMIC DNA]</scope>
    <source>
        <strain evidence="7 8">CBS 119918</strain>
    </source>
</reference>
<proteinExistence type="inferred from homology"/>
<dbReference type="InterPro" id="IPR002935">
    <property type="entry name" value="SAM_O-MeTrfase"/>
</dbReference>
<evidence type="ECO:0000256" key="1">
    <source>
        <dbReference type="ARBA" id="ARBA00012880"/>
    </source>
</evidence>
<sequence length="250" mass="27584">MPKRATATFFNDGREQELHEYILSRPDLETGLRNNPKAIVHAIEEFTRQQRMIIYSETKLEKSRSILAEMDPPPKVLLEAGTYVGNSAIAWGDMLRTINGGNAEGVKVYTFELDEEFVKIARELVELAGLSDIVTVIQGKSTDSIRTLKEESGLDQIDVLFLDHWEEAYLPDLQLCEDLALFHKGSVVLADNTDYPGAPEYVKYVKAGGRGEQGHVKYESVSYATASKAGAPVSISLSSGCVAVEVTDLL</sequence>
<evidence type="ECO:0000256" key="6">
    <source>
        <dbReference type="ARBA" id="ARBA00023453"/>
    </source>
</evidence>
<dbReference type="GO" id="GO:0006584">
    <property type="term" value="P:catecholamine metabolic process"/>
    <property type="evidence" value="ECO:0007669"/>
    <property type="project" value="UniProtKB-KW"/>
</dbReference>
<dbReference type="GO" id="GO:0032259">
    <property type="term" value="P:methylation"/>
    <property type="evidence" value="ECO:0007669"/>
    <property type="project" value="UniProtKB-KW"/>
</dbReference>
<keyword evidence="2" id="KW-0489">Methyltransferase</keyword>
<dbReference type="PROSITE" id="PS51682">
    <property type="entry name" value="SAM_OMT_I"/>
    <property type="match status" value="1"/>
</dbReference>
<name>A0A072NWJ5_9EURO</name>
<dbReference type="Proteomes" id="UP000027920">
    <property type="component" value="Unassembled WGS sequence"/>
</dbReference>
<keyword evidence="8" id="KW-1185">Reference proteome</keyword>
<evidence type="ECO:0000256" key="5">
    <source>
        <dbReference type="ARBA" id="ARBA00022939"/>
    </source>
</evidence>
<dbReference type="GO" id="GO:0008171">
    <property type="term" value="F:O-methyltransferase activity"/>
    <property type="evidence" value="ECO:0007669"/>
    <property type="project" value="InterPro"/>
</dbReference>
<dbReference type="EC" id="2.1.1.6" evidence="1"/>
<comment type="similarity">
    <text evidence="6">Belongs to the class I-like SAM-binding methyltransferase superfamily. Cation-dependent O-methyltransferase family.</text>
</comment>
<dbReference type="AlphaFoldDB" id="A0A072NWJ5"/>
<dbReference type="InterPro" id="IPR029063">
    <property type="entry name" value="SAM-dependent_MTases_sf"/>
</dbReference>
<dbReference type="STRING" id="1182545.A0A072NWJ5"/>
<dbReference type="PANTHER" id="PTHR43836:SF2">
    <property type="entry name" value="CATECHOL O-METHYLTRANSFERASE 1-RELATED"/>
    <property type="match status" value="1"/>
</dbReference>
<dbReference type="OrthoDB" id="186626at2759"/>
<protein>
    <recommendedName>
        <fullName evidence="1">catechol O-methyltransferase</fullName>
        <ecNumber evidence="1">2.1.1.6</ecNumber>
    </recommendedName>
</protein>
<accession>A0A072NWJ5</accession>
<keyword evidence="4" id="KW-0949">S-adenosyl-L-methionine</keyword>
<dbReference type="SUPFAM" id="SSF53335">
    <property type="entry name" value="S-adenosyl-L-methionine-dependent methyltransferases"/>
    <property type="match status" value="1"/>
</dbReference>